<feature type="non-terminal residue" evidence="1">
    <location>
        <position position="1"/>
    </location>
</feature>
<dbReference type="EMBL" id="CAJVQC010071040">
    <property type="protein sequence ID" value="CAG8810225.1"/>
    <property type="molecule type" value="Genomic_DNA"/>
</dbReference>
<accession>A0ACA9RUG7</accession>
<proteinExistence type="predicted"/>
<sequence length="72" mass="8498">EKEPEKVCDVTFDNWVEALKKVWDRHTQEDRNQITKTDIEAIVEAGMKRKANISLYDDFQLPNRDVKGTNYN</sequence>
<name>A0ACA9RUG7_9GLOM</name>
<organism evidence="1 2">
    <name type="scientific">Racocetra persica</name>
    <dbReference type="NCBI Taxonomy" id="160502"/>
    <lineage>
        <taxon>Eukaryota</taxon>
        <taxon>Fungi</taxon>
        <taxon>Fungi incertae sedis</taxon>
        <taxon>Mucoromycota</taxon>
        <taxon>Glomeromycotina</taxon>
        <taxon>Glomeromycetes</taxon>
        <taxon>Diversisporales</taxon>
        <taxon>Gigasporaceae</taxon>
        <taxon>Racocetra</taxon>
    </lineage>
</organism>
<evidence type="ECO:0000313" key="1">
    <source>
        <dbReference type="EMBL" id="CAG8810225.1"/>
    </source>
</evidence>
<evidence type="ECO:0000313" key="2">
    <source>
        <dbReference type="Proteomes" id="UP000789920"/>
    </source>
</evidence>
<comment type="caution">
    <text evidence="1">The sequence shown here is derived from an EMBL/GenBank/DDBJ whole genome shotgun (WGS) entry which is preliminary data.</text>
</comment>
<reference evidence="1" key="1">
    <citation type="submission" date="2021-06" db="EMBL/GenBank/DDBJ databases">
        <authorList>
            <person name="Kallberg Y."/>
            <person name="Tangrot J."/>
            <person name="Rosling A."/>
        </authorList>
    </citation>
    <scope>NUCLEOTIDE SEQUENCE</scope>
    <source>
        <strain evidence="1">MA461A</strain>
    </source>
</reference>
<protein>
    <submittedName>
        <fullName evidence="1">19706_t:CDS:1</fullName>
    </submittedName>
</protein>
<dbReference type="Proteomes" id="UP000789920">
    <property type="component" value="Unassembled WGS sequence"/>
</dbReference>
<keyword evidence="2" id="KW-1185">Reference proteome</keyword>
<feature type="non-terminal residue" evidence="1">
    <location>
        <position position="72"/>
    </location>
</feature>
<gene>
    <name evidence="1" type="ORF">RPERSI_LOCUS23040</name>
</gene>